<evidence type="ECO:0000259" key="2">
    <source>
        <dbReference type="Pfam" id="PF21722"/>
    </source>
</evidence>
<dbReference type="InterPro" id="IPR049304">
    <property type="entry name" value="Gly_rich_dom"/>
</dbReference>
<protein>
    <submittedName>
        <fullName evidence="3">Putative lipoprotein</fullName>
    </submittedName>
</protein>
<accession>E9KTJ5</accession>
<proteinExistence type="predicted"/>
<dbReference type="AlphaFoldDB" id="E9KTJ5"/>
<evidence type="ECO:0000256" key="1">
    <source>
        <dbReference type="SAM" id="MobiDB-lite"/>
    </source>
</evidence>
<feature type="region of interest" description="Disordered" evidence="1">
    <location>
        <begin position="280"/>
        <end position="325"/>
    </location>
</feature>
<dbReference type="EMBL" id="HM116537">
    <property type="protein sequence ID" value="ADU56346.1"/>
    <property type="molecule type" value="Genomic_DNA"/>
</dbReference>
<organism evidence="3">
    <name type="scientific">Streptomyces sp. KCTC 11604BP</name>
    <dbReference type="NCBI Taxonomy" id="941587"/>
    <lineage>
        <taxon>Bacteria</taxon>
        <taxon>Bacillati</taxon>
        <taxon>Actinomycetota</taxon>
        <taxon>Actinomycetes</taxon>
        <taxon>Kitasatosporales</taxon>
        <taxon>Streptomycetaceae</taxon>
        <taxon>Streptomyces</taxon>
    </lineage>
</organism>
<sequence length="334" mass="30558">MIPSSTLGPAPGSRGKACAMLLPRALSSPVRLTRTGRGQLLRPVGASAVLMLGAGVLWPPEAAAQPQPGCVASGATTTLCTGYTSTTYTVPDNATSVSFTLVGAGGGGGGGTTTLGGASGEGAGAGGTLRCTVTGLAGRTLNVTAAGPGHPGYRGPGGPAGPGGGGDDVGANGFGGSSGARNGGGGGGGGGGASNVRLGTYGTEFTAVAAGGGGGAGINRLPFFGLSGSGGSAPVVASSALGLSALGGNTLLDFATSDPPAGGAADCGASGAFAVTSKTSTTGGDPDGLTGGTASGVPASCGTANGRGGNGGSPTDPHGTTGEPGCVVITYSTT</sequence>
<feature type="region of interest" description="Disordered" evidence="1">
    <location>
        <begin position="146"/>
        <end position="190"/>
    </location>
</feature>
<name>E9KTJ5_9ACTN</name>
<dbReference type="Pfam" id="PF21722">
    <property type="entry name" value="Gly_rich_2"/>
    <property type="match status" value="1"/>
</dbReference>
<feature type="domain" description="Glycine-rich" evidence="2">
    <location>
        <begin position="85"/>
        <end position="331"/>
    </location>
</feature>
<reference evidence="3" key="1">
    <citation type="journal article" date="2011" name="J. Am. Chem. Soc.">
        <title>Biosynthesis of the allylmalonyl-CoA extender unit for the FK506 polyketide synthase proceeds through a dedicated polyketide synthase and facilitates the mutasynthesis of analogues.</title>
        <authorList>
            <person name="Mo S."/>
            <person name="Kim D.H."/>
            <person name="Lee J.H."/>
            <person name="Park J.W."/>
            <person name="Basnet D.B."/>
            <person name="Ban Y.H."/>
            <person name="Yoo Y.J."/>
            <person name="Chen S.W."/>
            <person name="Park S.R."/>
            <person name="Choi E.A."/>
            <person name="Kim E."/>
            <person name="Jin Y.Y."/>
            <person name="Lee S.K."/>
            <person name="Park J.Y."/>
            <person name="Liu Y."/>
            <person name="Lee M.O."/>
            <person name="Lee K.S."/>
            <person name="Kim S.J."/>
            <person name="Kim D."/>
            <person name="Park B.C."/>
            <person name="Lee S.G."/>
            <person name="Kwon H.J."/>
            <person name="Suh J.W."/>
            <person name="Moore B.S."/>
            <person name="Lim S.K."/>
            <person name="Yoon Y.J."/>
        </authorList>
    </citation>
    <scope>NUCLEOTIDE SEQUENCE</scope>
    <source>
        <strain evidence="3">KCTC 11604BP</strain>
    </source>
</reference>
<feature type="compositionally biased region" description="Gly residues" evidence="1">
    <location>
        <begin position="149"/>
        <end position="190"/>
    </location>
</feature>
<gene>
    <name evidence="3" type="ORF">Tcs_11604BP_041</name>
</gene>
<evidence type="ECO:0000313" key="3">
    <source>
        <dbReference type="EMBL" id="ADU56346.1"/>
    </source>
</evidence>
<feature type="compositionally biased region" description="Gly residues" evidence="1">
    <location>
        <begin position="285"/>
        <end position="294"/>
    </location>
</feature>
<keyword evidence="3" id="KW-0449">Lipoprotein</keyword>